<organism evidence="1 2">
    <name type="scientific">Flavobacterium jejuense</name>
    <dbReference type="NCBI Taxonomy" id="1544455"/>
    <lineage>
        <taxon>Bacteria</taxon>
        <taxon>Pseudomonadati</taxon>
        <taxon>Bacteroidota</taxon>
        <taxon>Flavobacteriia</taxon>
        <taxon>Flavobacteriales</taxon>
        <taxon>Flavobacteriaceae</taxon>
        <taxon>Flavobacterium</taxon>
    </lineage>
</organism>
<keyword evidence="2" id="KW-1185">Reference proteome</keyword>
<comment type="caution">
    <text evidence="1">The sequence shown here is derived from an EMBL/GenBank/DDBJ whole genome shotgun (WGS) entry which is preliminary data.</text>
</comment>
<dbReference type="NCBIfam" id="TIGR01200">
    <property type="entry name" value="GLPGLI"/>
    <property type="match status" value="1"/>
</dbReference>
<name>A0ABX0IT05_9FLAO</name>
<dbReference type="InterPro" id="IPR005901">
    <property type="entry name" value="GLPGLI"/>
</dbReference>
<evidence type="ECO:0000313" key="2">
    <source>
        <dbReference type="Proteomes" id="UP000817854"/>
    </source>
</evidence>
<protein>
    <submittedName>
        <fullName evidence="1">GLPGLI family protein</fullName>
    </submittedName>
</protein>
<evidence type="ECO:0000313" key="1">
    <source>
        <dbReference type="EMBL" id="NHN26356.1"/>
    </source>
</evidence>
<gene>
    <name evidence="1" type="ORF">FIA58_011760</name>
</gene>
<dbReference type="Proteomes" id="UP000817854">
    <property type="component" value="Unassembled WGS sequence"/>
</dbReference>
<reference evidence="2" key="1">
    <citation type="submission" date="2019-05" db="EMBL/GenBank/DDBJ databases">
        <title>Flavobacterium profundi sp. nov., isolated from a deep-sea seamount.</title>
        <authorList>
            <person name="Zhang D.-C."/>
        </authorList>
    </citation>
    <scope>NUCLEOTIDE SEQUENCE [LARGE SCALE GENOMIC DNA]</scope>
    <source>
        <strain evidence="2">EC11</strain>
    </source>
</reference>
<accession>A0ABX0IT05</accession>
<reference evidence="1 2" key="3">
    <citation type="submission" date="2020-02" db="EMBL/GenBank/DDBJ databases">
        <title>Flavobacterium profundi sp. nov., isolated from a deep-sea seamount.</title>
        <authorList>
            <person name="Zhang D.-C."/>
        </authorList>
    </citation>
    <scope>NUCLEOTIDE SEQUENCE [LARGE SCALE GENOMIC DNA]</scope>
    <source>
        <strain evidence="1 2">EC11</strain>
    </source>
</reference>
<dbReference type="EMBL" id="VEVQ02000007">
    <property type="protein sequence ID" value="NHN26356.1"/>
    <property type="molecule type" value="Genomic_DNA"/>
</dbReference>
<proteinExistence type="predicted"/>
<sequence length="178" mass="20940">MKLKISIFIVIIGFYISFGQMKSGKLVYRIIPPEIEIRDSLAIEKIKILEKFNEDLKEKTFSLLFNSNNSFFENEDNLINDNNDNSTIKKINYNLYSKYSYFFNLKENGCYKIDNSDSKIIIKLKNELNWKITNESKNIDGYLCYKATAIKKNSTIEEKERKILSLGFILNFHMLLDL</sequence>
<reference evidence="1 2" key="2">
    <citation type="submission" date="2019-05" db="EMBL/GenBank/DDBJ databases">
        <authorList>
            <person name="Lianzixin W."/>
        </authorList>
    </citation>
    <scope>NUCLEOTIDE SEQUENCE [LARGE SCALE GENOMIC DNA]</scope>
    <source>
        <strain evidence="1 2">EC11</strain>
    </source>
</reference>